<feature type="transmembrane region" description="Helical" evidence="2">
    <location>
        <begin position="515"/>
        <end position="534"/>
    </location>
</feature>
<gene>
    <name evidence="3" type="ORF">TL16_g09369</name>
</gene>
<dbReference type="AlphaFoldDB" id="A0A9W7B2K4"/>
<feature type="transmembrane region" description="Helical" evidence="2">
    <location>
        <begin position="563"/>
        <end position="583"/>
    </location>
</feature>
<accession>A0A9W7B2K4</accession>
<feature type="transmembrane region" description="Helical" evidence="2">
    <location>
        <begin position="408"/>
        <end position="428"/>
    </location>
</feature>
<evidence type="ECO:0000256" key="2">
    <source>
        <dbReference type="SAM" id="Phobius"/>
    </source>
</evidence>
<feature type="transmembrane region" description="Helical" evidence="2">
    <location>
        <begin position="219"/>
        <end position="238"/>
    </location>
</feature>
<feature type="transmembrane region" description="Helical" evidence="2">
    <location>
        <begin position="473"/>
        <end position="494"/>
    </location>
</feature>
<feature type="region of interest" description="Disordered" evidence="1">
    <location>
        <begin position="596"/>
        <end position="621"/>
    </location>
</feature>
<dbReference type="EMBL" id="BLQM01000318">
    <property type="protein sequence ID" value="GMH82754.1"/>
    <property type="molecule type" value="Genomic_DNA"/>
</dbReference>
<evidence type="ECO:0000313" key="4">
    <source>
        <dbReference type="Proteomes" id="UP001162640"/>
    </source>
</evidence>
<reference evidence="4" key="1">
    <citation type="journal article" date="2023" name="Commun. Biol.">
        <title>Genome analysis of Parmales, the sister group of diatoms, reveals the evolutionary specialization of diatoms from phago-mixotrophs to photoautotrophs.</title>
        <authorList>
            <person name="Ban H."/>
            <person name="Sato S."/>
            <person name="Yoshikawa S."/>
            <person name="Yamada K."/>
            <person name="Nakamura Y."/>
            <person name="Ichinomiya M."/>
            <person name="Sato N."/>
            <person name="Blanc-Mathieu R."/>
            <person name="Endo H."/>
            <person name="Kuwata A."/>
            <person name="Ogata H."/>
        </authorList>
    </citation>
    <scope>NUCLEOTIDE SEQUENCE [LARGE SCALE GENOMIC DNA]</scope>
</reference>
<organism evidence="3 4">
    <name type="scientific">Triparma laevis f. inornata</name>
    <dbReference type="NCBI Taxonomy" id="1714386"/>
    <lineage>
        <taxon>Eukaryota</taxon>
        <taxon>Sar</taxon>
        <taxon>Stramenopiles</taxon>
        <taxon>Ochrophyta</taxon>
        <taxon>Bolidophyceae</taxon>
        <taxon>Parmales</taxon>
        <taxon>Triparmaceae</taxon>
        <taxon>Triparma</taxon>
    </lineage>
</organism>
<evidence type="ECO:0000313" key="3">
    <source>
        <dbReference type="EMBL" id="GMH82754.1"/>
    </source>
</evidence>
<feature type="transmembrane region" description="Helical" evidence="2">
    <location>
        <begin position="880"/>
        <end position="898"/>
    </location>
</feature>
<feature type="transmembrane region" description="Helical" evidence="2">
    <location>
        <begin position="923"/>
        <end position="940"/>
    </location>
</feature>
<sequence>MVLMGTDKIDSKLDIELGGGKNWVAVVKFLARSPNILYATVNCVIQRVSVLIAMIELGHPQYIFAAASVIVGFFIAGKSLYRQRVKIANTIKPEEMDTKETTVLNRRNTAHQRLSAIGRSTHAAHAMNYATLRLSEAAFKKLVLKELPRVGFAALMAVMYFCSEAFGCLQRVKEESERMGINLENVTFCYDIPVDQCTKDTECEMGVGECEDIITSSTMFAILFVVYAALRLYVLPLLSLRYNYSDLMRFDMIFKDQVQLIVFCVCSVGCLLFFASSDEIDDWCDYVNPGNVKGDIVNKRSQESRAFINVILQFLMLLVFISMNLPSEFKRLKRVTSWLHNRMKSNLNEQTSVAPLVRTTLLLITIGLTLVSGPLFIYFAFMAKEDGKNPNADEIIGSRWALRAANGYAMMVSSWGVIFASMALFIFSRPEKKDSERKKALAYCLLPFSHILTAVGCWFLSEWEEAAGIQDPIFRRSMYNNIIVAFGTTCFYFPAKSCQELLNKSYDKEQIQSHILNIFTLAGTILLPAAYLFAESAGYELPDVHDPKTQVLLIDATQSFSSVSQYVICFIWLVNYTVQVIYVKRKLRRNDREVRRQSSINRDVTQEEKKEDGDEDNDDQSSTIRLERKMASCFNLLFRTTGGDENVQMSRALTLTVVPIPHLFLALGVYFYLSPADEGETGLLYVIWLASGDLALISCLVLSFSNLNIDSRWTNLDLYWMMLFCGSHFLASAHPDQNEPFLLYGFSTIYLLGALTIIYAKRLMMKYIRVSILKRHLINSTILTLTQLPSILFLSSEYVGCMLRAYFDNIEREGGEEFNLHTIGGSTFCASERSGTKAISFQLMMMISMQFAIGPFSYYDTQSELTIERISRLQITKRQGMQITLVFISFMLALYLFGTRGKSTEHWTKDQIGDDVVDDKNKLLYTIYGIWVFLWFTEVLRQIYEFLIDGDFLYDLRQSQVRESEHHRSSLGNARASIWNLKSVSNDDSFADTSQLEVAQAEQEKETEKRFKRFSSYGQTKKFIKAETKGDGEVDKTVFDFSPGML</sequence>
<name>A0A9W7B2K4_9STRA</name>
<comment type="caution">
    <text evidence="3">The sequence shown here is derived from an EMBL/GenBank/DDBJ whole genome shotgun (WGS) entry which is preliminary data.</text>
</comment>
<feature type="transmembrane region" description="Helical" evidence="2">
    <location>
        <begin position="150"/>
        <end position="172"/>
    </location>
</feature>
<feature type="transmembrane region" description="Helical" evidence="2">
    <location>
        <begin position="258"/>
        <end position="276"/>
    </location>
</feature>
<feature type="transmembrane region" description="Helical" evidence="2">
    <location>
        <begin position="61"/>
        <end position="81"/>
    </location>
</feature>
<feature type="transmembrane region" description="Helical" evidence="2">
    <location>
        <begin position="716"/>
        <end position="735"/>
    </location>
</feature>
<feature type="transmembrane region" description="Helical" evidence="2">
    <location>
        <begin position="685"/>
        <end position="704"/>
    </location>
</feature>
<keyword evidence="2" id="KW-0812">Transmembrane</keyword>
<dbReference type="Proteomes" id="UP001162640">
    <property type="component" value="Unassembled WGS sequence"/>
</dbReference>
<feature type="transmembrane region" description="Helical" evidence="2">
    <location>
        <begin position="440"/>
        <end position="461"/>
    </location>
</feature>
<feature type="transmembrane region" description="Helical" evidence="2">
    <location>
        <begin position="306"/>
        <end position="325"/>
    </location>
</feature>
<feature type="transmembrane region" description="Helical" evidence="2">
    <location>
        <begin position="652"/>
        <end position="673"/>
    </location>
</feature>
<keyword evidence="2" id="KW-1133">Transmembrane helix</keyword>
<proteinExistence type="predicted"/>
<feature type="transmembrane region" description="Helical" evidence="2">
    <location>
        <begin position="361"/>
        <end position="381"/>
    </location>
</feature>
<feature type="transmembrane region" description="Helical" evidence="2">
    <location>
        <begin position="741"/>
        <end position="760"/>
    </location>
</feature>
<protein>
    <submittedName>
        <fullName evidence="3">Uncharacterized protein</fullName>
    </submittedName>
</protein>
<keyword evidence="2" id="KW-0472">Membrane</keyword>
<evidence type="ECO:0000256" key="1">
    <source>
        <dbReference type="SAM" id="MobiDB-lite"/>
    </source>
</evidence>